<name>A0A1J5RJE9_9ZZZZ</name>
<dbReference type="InterPro" id="IPR050810">
    <property type="entry name" value="Bact_Secretion_Sys_Channel"/>
</dbReference>
<evidence type="ECO:0000256" key="3">
    <source>
        <dbReference type="ARBA" id="ARBA00023136"/>
    </source>
</evidence>
<dbReference type="Gene3D" id="3.30.1370.130">
    <property type="match status" value="1"/>
</dbReference>
<dbReference type="InterPro" id="IPR038591">
    <property type="entry name" value="NolW-like_sf"/>
</dbReference>
<dbReference type="GO" id="GO:0009306">
    <property type="term" value="P:protein secretion"/>
    <property type="evidence" value="ECO:0007669"/>
    <property type="project" value="InterPro"/>
</dbReference>
<accession>A0A1J5RJE9</accession>
<dbReference type="PANTHER" id="PTHR30332:SF24">
    <property type="entry name" value="SECRETIN GSPD-RELATED"/>
    <property type="match status" value="1"/>
</dbReference>
<keyword evidence="2" id="KW-0732">Signal</keyword>
<dbReference type="AlphaFoldDB" id="A0A1J5RJE9"/>
<dbReference type="InterPro" id="IPR004846">
    <property type="entry name" value="T2SS/T3SS_dom"/>
</dbReference>
<comment type="subcellular location">
    <subcellularLocation>
        <location evidence="1">Membrane</location>
    </subcellularLocation>
</comment>
<dbReference type="Pfam" id="PF03958">
    <property type="entry name" value="Secretin_N"/>
    <property type="match status" value="1"/>
</dbReference>
<evidence type="ECO:0000256" key="1">
    <source>
        <dbReference type="ARBA" id="ARBA00004370"/>
    </source>
</evidence>
<dbReference type="InterPro" id="IPR005644">
    <property type="entry name" value="NolW-like"/>
</dbReference>
<reference evidence="6" key="1">
    <citation type="submission" date="2016-10" db="EMBL/GenBank/DDBJ databases">
        <title>Sequence of Gallionella enrichment culture.</title>
        <authorList>
            <person name="Poehlein A."/>
            <person name="Muehling M."/>
            <person name="Daniel R."/>
        </authorList>
    </citation>
    <scope>NUCLEOTIDE SEQUENCE</scope>
</reference>
<proteinExistence type="predicted"/>
<gene>
    <name evidence="6" type="primary">xpsD_4</name>
    <name evidence="6" type="ORF">GALL_218190</name>
</gene>
<comment type="caution">
    <text evidence="6">The sequence shown here is derived from an EMBL/GenBank/DDBJ whole genome shotgun (WGS) entry which is preliminary data.</text>
</comment>
<dbReference type="PANTHER" id="PTHR30332">
    <property type="entry name" value="PROBABLE GENERAL SECRETION PATHWAY PROTEIN D"/>
    <property type="match status" value="1"/>
</dbReference>
<dbReference type="GO" id="GO:0015627">
    <property type="term" value="C:type II protein secretion system complex"/>
    <property type="evidence" value="ECO:0007669"/>
    <property type="project" value="TreeGrafter"/>
</dbReference>
<sequence>MKFYPSVAILLLWTCTPLTAPVIFAADAAAVATTDASAGVASPQPASAPVATPSPVLIQAEGDDRFSLNFRNVPIEEVFELLSHKDKVNIIVSKGVSGPVSVNLYKVTLNEAIQSVASAAGYWVEMRNGDYVILTKDPNFGLPESSLQIKTLKVQYSDTKQIADLLTKYLSRYGKITPLIGRKLIVVEDLPPFVERIERLLEHLDAQPKQILIEAKILEITLDENEEFGIDWNKIFGSPSGSGSIGTSGLANGNAAAPSQGFFFSYLDSKLRAYFSALATAGRVRTLSTPKLLALENQEAKVIIGDSTGYKVTTTINMVTTETIQFLESGVILKVIPSVDERGRVLLKIQPEVSSASLQDGIPSKKSIQVTTELICGDGQPIFIGGLIKAKSSAGSAGVPILKDLPVLGRLFSSTSGAVGMTETVVIITPYIVSQPADLAGETKKKVRQMEGANREILEQQQRLEHGHPIH</sequence>
<evidence type="ECO:0000259" key="5">
    <source>
        <dbReference type="Pfam" id="PF03958"/>
    </source>
</evidence>
<feature type="domain" description="Type II/III secretion system secretin-like" evidence="4">
    <location>
        <begin position="277"/>
        <end position="433"/>
    </location>
</feature>
<dbReference type="Gene3D" id="3.30.1370.120">
    <property type="match status" value="1"/>
</dbReference>
<organism evidence="6">
    <name type="scientific">mine drainage metagenome</name>
    <dbReference type="NCBI Taxonomy" id="410659"/>
    <lineage>
        <taxon>unclassified sequences</taxon>
        <taxon>metagenomes</taxon>
        <taxon>ecological metagenomes</taxon>
    </lineage>
</organism>
<dbReference type="InterPro" id="IPR001775">
    <property type="entry name" value="GspD/PilQ"/>
</dbReference>
<keyword evidence="3" id="KW-0472">Membrane</keyword>
<dbReference type="GO" id="GO:0016020">
    <property type="term" value="C:membrane"/>
    <property type="evidence" value="ECO:0007669"/>
    <property type="project" value="UniProtKB-SubCell"/>
</dbReference>
<dbReference type="Pfam" id="PF00263">
    <property type="entry name" value="Secretin"/>
    <property type="match status" value="1"/>
</dbReference>
<evidence type="ECO:0000256" key="2">
    <source>
        <dbReference type="ARBA" id="ARBA00022729"/>
    </source>
</evidence>
<protein>
    <submittedName>
        <fullName evidence="6">Type II secretion system protein D</fullName>
    </submittedName>
</protein>
<dbReference type="EMBL" id="MLJW01000153">
    <property type="protein sequence ID" value="OIQ96190.1"/>
    <property type="molecule type" value="Genomic_DNA"/>
</dbReference>
<evidence type="ECO:0000313" key="6">
    <source>
        <dbReference type="EMBL" id="OIQ96190.1"/>
    </source>
</evidence>
<dbReference type="PRINTS" id="PR00811">
    <property type="entry name" value="BCTERIALGSPD"/>
</dbReference>
<evidence type="ECO:0000259" key="4">
    <source>
        <dbReference type="Pfam" id="PF00263"/>
    </source>
</evidence>
<feature type="domain" description="NolW-like" evidence="5">
    <location>
        <begin position="150"/>
        <end position="210"/>
    </location>
</feature>